<dbReference type="PANTHER" id="PTHR11136:SF5">
    <property type="entry name" value="FOLYLPOLYGLUTAMATE SYNTHASE, MITOCHONDRIAL"/>
    <property type="match status" value="1"/>
</dbReference>
<dbReference type="GO" id="GO:0005743">
    <property type="term" value="C:mitochondrial inner membrane"/>
    <property type="evidence" value="ECO:0007669"/>
    <property type="project" value="UniProtKB-SubCell"/>
</dbReference>
<dbReference type="GO" id="GO:0046872">
    <property type="term" value="F:metal ion binding"/>
    <property type="evidence" value="ECO:0007669"/>
    <property type="project" value="UniProtKB-KW"/>
</dbReference>
<feature type="binding site" evidence="18">
    <location>
        <position position="371"/>
    </location>
    <ligand>
        <name>ATP</name>
        <dbReference type="ChEBI" id="CHEBI:30616"/>
    </ligand>
</feature>
<evidence type="ECO:0000256" key="8">
    <source>
        <dbReference type="ARBA" id="ARBA00022598"/>
    </source>
</evidence>
<dbReference type="AlphaFoldDB" id="A0A5N5SHZ9"/>
<feature type="binding site" evidence="19">
    <location>
        <position position="144"/>
    </location>
    <ligand>
        <name>Mg(2+)</name>
        <dbReference type="ChEBI" id="CHEBI:18420"/>
        <label>1</label>
    </ligand>
</feature>
<comment type="catalytic activity">
    <reaction evidence="16 17">
        <text>(6S)-5,6,7,8-tetrahydrofolyl-(gamma-L-Glu)(n) + L-glutamate + ATP = (6S)-5,6,7,8-tetrahydrofolyl-(gamma-L-Glu)(n+1) + ADP + phosphate + H(+)</text>
        <dbReference type="Rhea" id="RHEA:10580"/>
        <dbReference type="Rhea" id="RHEA-COMP:14738"/>
        <dbReference type="Rhea" id="RHEA-COMP:14740"/>
        <dbReference type="ChEBI" id="CHEBI:15378"/>
        <dbReference type="ChEBI" id="CHEBI:29985"/>
        <dbReference type="ChEBI" id="CHEBI:30616"/>
        <dbReference type="ChEBI" id="CHEBI:43474"/>
        <dbReference type="ChEBI" id="CHEBI:141005"/>
        <dbReference type="ChEBI" id="CHEBI:456216"/>
        <dbReference type="EC" id="6.3.2.17"/>
    </reaction>
</comment>
<dbReference type="InterPro" id="IPR018109">
    <property type="entry name" value="Folylpolyglutamate_synth_CS"/>
</dbReference>
<keyword evidence="14" id="KW-0496">Mitochondrion</keyword>
<dbReference type="Gene3D" id="3.40.1190.10">
    <property type="entry name" value="Mur-like, catalytic domain"/>
    <property type="match status" value="1"/>
</dbReference>
<evidence type="ECO:0000256" key="16">
    <source>
        <dbReference type="ARBA" id="ARBA00047493"/>
    </source>
</evidence>
<feature type="binding site" evidence="18">
    <location>
        <position position="385"/>
    </location>
    <ligand>
        <name>ATP</name>
        <dbReference type="ChEBI" id="CHEBI:30616"/>
    </ligand>
</feature>
<protein>
    <recommendedName>
        <fullName evidence="17">Folylpolyglutamate synthase</fullName>
        <ecNumber evidence="17">6.3.2.17</ecNumber>
    </recommendedName>
    <alternativeName>
        <fullName evidence="17">Folylpoly-gamma-glutamate synthetase</fullName>
    </alternativeName>
    <alternativeName>
        <fullName evidence="17">Tetrahydrofolylpolyglutamate synthase</fullName>
    </alternativeName>
</protein>
<dbReference type="PIRSF" id="PIRSF038895">
    <property type="entry name" value="FPGS"/>
    <property type="match status" value="1"/>
</dbReference>
<evidence type="ECO:0000256" key="6">
    <source>
        <dbReference type="ARBA" id="ARBA00022490"/>
    </source>
</evidence>
<dbReference type="EMBL" id="SEYY01024885">
    <property type="protein sequence ID" value="KAB7493815.1"/>
    <property type="molecule type" value="Genomic_DNA"/>
</dbReference>
<comment type="subcellular location">
    <subcellularLocation>
        <location evidence="3">Cytoplasm</location>
    </subcellularLocation>
    <subcellularLocation>
        <location evidence="1">Mitochondrion inner membrane</location>
    </subcellularLocation>
    <subcellularLocation>
        <location evidence="2">Mitochondrion matrix</location>
    </subcellularLocation>
</comment>
<dbReference type="Gene3D" id="3.90.190.20">
    <property type="entry name" value="Mur ligase, C-terminal domain"/>
    <property type="match status" value="1"/>
</dbReference>
<evidence type="ECO:0000313" key="21">
    <source>
        <dbReference type="Proteomes" id="UP000326759"/>
    </source>
</evidence>
<feature type="binding site" evidence="19">
    <location>
        <position position="241"/>
    </location>
    <ligand>
        <name>Mg(2+)</name>
        <dbReference type="ChEBI" id="CHEBI:18420"/>
        <label>1</label>
    </ligand>
</feature>
<evidence type="ECO:0000256" key="11">
    <source>
        <dbReference type="ARBA" id="ARBA00022792"/>
    </source>
</evidence>
<keyword evidence="7 17" id="KW-0554">One-carbon metabolism</keyword>
<accession>A0A5N5SHZ9</accession>
<keyword evidence="6" id="KW-0963">Cytoplasm</keyword>
<evidence type="ECO:0000256" key="13">
    <source>
        <dbReference type="ARBA" id="ARBA00022842"/>
    </source>
</evidence>
<dbReference type="GO" id="GO:0006730">
    <property type="term" value="P:one-carbon metabolic process"/>
    <property type="evidence" value="ECO:0007669"/>
    <property type="project" value="UniProtKB-KW"/>
</dbReference>
<feature type="binding site" evidence="19">
    <location>
        <position position="213"/>
    </location>
    <ligand>
        <name>Mg(2+)</name>
        <dbReference type="ChEBI" id="CHEBI:18420"/>
        <label>1</label>
    </ligand>
</feature>
<organism evidence="20 21">
    <name type="scientific">Armadillidium nasatum</name>
    <dbReference type="NCBI Taxonomy" id="96803"/>
    <lineage>
        <taxon>Eukaryota</taxon>
        <taxon>Metazoa</taxon>
        <taxon>Ecdysozoa</taxon>
        <taxon>Arthropoda</taxon>
        <taxon>Crustacea</taxon>
        <taxon>Multicrustacea</taxon>
        <taxon>Malacostraca</taxon>
        <taxon>Eumalacostraca</taxon>
        <taxon>Peracarida</taxon>
        <taxon>Isopoda</taxon>
        <taxon>Oniscidea</taxon>
        <taxon>Crinocheta</taxon>
        <taxon>Armadillidiidae</taxon>
        <taxon>Armadillidium</taxon>
    </lineage>
</organism>
<evidence type="ECO:0000256" key="7">
    <source>
        <dbReference type="ARBA" id="ARBA00022563"/>
    </source>
</evidence>
<evidence type="ECO:0000256" key="3">
    <source>
        <dbReference type="ARBA" id="ARBA00004496"/>
    </source>
</evidence>
<dbReference type="PANTHER" id="PTHR11136">
    <property type="entry name" value="FOLYLPOLYGLUTAMATE SYNTHASE-RELATED"/>
    <property type="match status" value="1"/>
</dbReference>
<comment type="caution">
    <text evidence="20">The sequence shown here is derived from an EMBL/GenBank/DDBJ whole genome shotgun (WGS) entry which is preliminary data.</text>
</comment>
<gene>
    <name evidence="20" type="primary">FPGS</name>
    <name evidence="20" type="ORF">Anas_05665</name>
</gene>
<dbReference type="EC" id="6.3.2.17" evidence="17"/>
<dbReference type="GO" id="GO:0004326">
    <property type="term" value="F:tetrahydrofolylpolyglutamate synthase activity"/>
    <property type="evidence" value="ECO:0007669"/>
    <property type="project" value="UniProtKB-EC"/>
</dbReference>
<reference evidence="20 21" key="1">
    <citation type="journal article" date="2019" name="PLoS Biol.">
        <title>Sex chromosomes control vertical transmission of feminizing Wolbachia symbionts in an isopod.</title>
        <authorList>
            <person name="Becking T."/>
            <person name="Chebbi M.A."/>
            <person name="Giraud I."/>
            <person name="Moumen B."/>
            <person name="Laverre T."/>
            <person name="Caubet Y."/>
            <person name="Peccoud J."/>
            <person name="Gilbert C."/>
            <person name="Cordaux R."/>
        </authorList>
    </citation>
    <scope>NUCLEOTIDE SEQUENCE [LARGE SCALE GENOMIC DNA]</scope>
    <source>
        <strain evidence="20">ANa2</strain>
        <tissue evidence="20">Whole body excluding digestive tract and cuticle</tissue>
    </source>
</reference>
<keyword evidence="12 18" id="KW-0067">ATP-binding</keyword>
<evidence type="ECO:0000256" key="14">
    <source>
        <dbReference type="ARBA" id="ARBA00023128"/>
    </source>
</evidence>
<evidence type="ECO:0000256" key="9">
    <source>
        <dbReference type="ARBA" id="ARBA00022723"/>
    </source>
</evidence>
<dbReference type="GO" id="GO:0005829">
    <property type="term" value="C:cytosol"/>
    <property type="evidence" value="ECO:0007669"/>
    <property type="project" value="TreeGrafter"/>
</dbReference>
<keyword evidence="8 17" id="KW-0436">Ligase</keyword>
<evidence type="ECO:0000256" key="12">
    <source>
        <dbReference type="ARBA" id="ARBA00022840"/>
    </source>
</evidence>
<comment type="pathway">
    <text evidence="4 17">Cofactor biosynthesis; tetrahydrofolylpolyglutamate biosynthesis.</text>
</comment>
<keyword evidence="10 18" id="KW-0547">Nucleotide-binding</keyword>
<comment type="function">
    <text evidence="17">Catalyzes conversion of folates to polyglutamate derivatives allowing concentration of folate compounds in the cell and the intracellular retention of these cofactors, which are important substrates for most of the folate-dependent enzymes that are involved in one-carbon transfer reactions involved in purine, pyrimidine and amino acid synthesis.</text>
</comment>
<keyword evidence="15" id="KW-0472">Membrane</keyword>
<dbReference type="PROSITE" id="PS01011">
    <property type="entry name" value="FOLYLPOLYGLU_SYNT_1"/>
    <property type="match status" value="1"/>
</dbReference>
<evidence type="ECO:0000256" key="1">
    <source>
        <dbReference type="ARBA" id="ARBA00004273"/>
    </source>
</evidence>
<name>A0A5N5SHZ9_9CRUS</name>
<evidence type="ECO:0000313" key="20">
    <source>
        <dbReference type="EMBL" id="KAB7493815.1"/>
    </source>
</evidence>
<dbReference type="InterPro" id="IPR001645">
    <property type="entry name" value="Folylpolyglutamate_synth"/>
</dbReference>
<evidence type="ECO:0000256" key="5">
    <source>
        <dbReference type="ARBA" id="ARBA00008276"/>
    </source>
</evidence>
<dbReference type="PROSITE" id="PS01012">
    <property type="entry name" value="FOLYLPOLYGLU_SYNT_2"/>
    <property type="match status" value="1"/>
</dbReference>
<evidence type="ECO:0000256" key="4">
    <source>
        <dbReference type="ARBA" id="ARBA00005150"/>
    </source>
</evidence>
<comment type="similarity">
    <text evidence="5 17">Belongs to the folylpolyglutamate synthase family.</text>
</comment>
<keyword evidence="13 19" id="KW-0460">Magnesium</keyword>
<dbReference type="OrthoDB" id="5212574at2759"/>
<proteinExistence type="inferred from homology"/>
<evidence type="ECO:0000256" key="2">
    <source>
        <dbReference type="ARBA" id="ARBA00004305"/>
    </source>
</evidence>
<evidence type="ECO:0000256" key="15">
    <source>
        <dbReference type="ARBA" id="ARBA00023136"/>
    </source>
</evidence>
<evidence type="ECO:0000256" key="10">
    <source>
        <dbReference type="ARBA" id="ARBA00022741"/>
    </source>
</evidence>
<dbReference type="SUPFAM" id="SSF53623">
    <property type="entry name" value="MurD-like peptide ligases, catalytic domain"/>
    <property type="match status" value="1"/>
</dbReference>
<dbReference type="GO" id="GO:0005759">
    <property type="term" value="C:mitochondrial matrix"/>
    <property type="evidence" value="ECO:0007669"/>
    <property type="project" value="UniProtKB-SubCell"/>
</dbReference>
<sequence length="586" mass="66717">MIYDVPCINCSTLIRLSRVLKKFGPIGRGSLSLRTRSYLFCTLYNCKMNSTRALNCQYEEAVKTLNSLQSNSVTVELVKRHKNLRMSNNITETQKYLNRIGITLNVLDKLPVIHIAGTKGKGSTCAFVESILREHGLKTGFYSSPHLVAVRERIRINGLPIDKREFSHYFWDVYDNLYEQKSDEKDMPAYFKFLTILAFKVFLKEDVDVAIVEVGIGGEFDCTNVLRRPAVCGIASLDIDHTSILGETIEEISWHKAGVIKSHVPVFTVRQQPQEALKVLYERSKEKQSKLYVSPPLENYDWGGRLIHLGLSGYVQFLNASLALQLSHYFLKNRSNLSSDSISKDENFCGKPFTLTEEDIFALENVVWPGRSQIVTKERMTYFLDGAHTITSIQSCIDWYEKISLQVPNDNVNLYKILLFNLTGDRDHEVMLEKLFSCDFDAVLFTTNLITKNMTASSDQTNFNVSDAKQISRCQSFRKYWLRLSQEDERKKCQQCLTFQCISDAFSWITCEKDSTDQINVPLKLREAEHIQVLVTGSLHLIGGVLSVLDPTLAQPAFDGDSTNQSMVDIVRRKFTQSRYSTPGAP</sequence>
<dbReference type="SUPFAM" id="SSF53244">
    <property type="entry name" value="MurD-like peptide ligases, peptide-binding domain"/>
    <property type="match status" value="1"/>
</dbReference>
<dbReference type="InterPro" id="IPR023600">
    <property type="entry name" value="Folylpolyglutamate_synth_euk"/>
</dbReference>
<keyword evidence="9 19" id="KW-0479">Metal-binding</keyword>
<keyword evidence="21" id="KW-1185">Reference proteome</keyword>
<dbReference type="GO" id="GO:0005524">
    <property type="term" value="F:ATP binding"/>
    <property type="evidence" value="ECO:0007669"/>
    <property type="project" value="UniProtKB-KW"/>
</dbReference>
<dbReference type="InterPro" id="IPR036615">
    <property type="entry name" value="Mur_ligase_C_dom_sf"/>
</dbReference>
<dbReference type="InterPro" id="IPR036565">
    <property type="entry name" value="Mur-like_cat_sf"/>
</dbReference>
<keyword evidence="11" id="KW-0999">Mitochondrion inner membrane</keyword>
<evidence type="ECO:0000256" key="19">
    <source>
        <dbReference type="PIRSR" id="PIRSR038895-2"/>
    </source>
</evidence>
<dbReference type="NCBIfam" id="TIGR01499">
    <property type="entry name" value="folC"/>
    <property type="match status" value="1"/>
</dbReference>
<dbReference type="Proteomes" id="UP000326759">
    <property type="component" value="Unassembled WGS sequence"/>
</dbReference>
<evidence type="ECO:0000256" key="18">
    <source>
        <dbReference type="PIRSR" id="PIRSR038895-1"/>
    </source>
</evidence>
<comment type="cofactor">
    <cofactor evidence="17">
        <name>a monovalent cation</name>
        <dbReference type="ChEBI" id="CHEBI:60242"/>
    </cofactor>
    <text evidence="17">A monovalent cation.</text>
</comment>
<evidence type="ECO:0000256" key="17">
    <source>
        <dbReference type="PIRNR" id="PIRNR038895"/>
    </source>
</evidence>
<dbReference type="UniPathway" id="UPA00850"/>